<accession>A0A315XXD3</accession>
<sequence>MSWTDELYKIYEFNCDREFGENEPVMLPVAHSTANAQIEIMIDLEGNFKGAKAVEKSDAVTVIPATEDSATRSSGICAMPFADKLIYIAGDYSTYADGKKADNSGHFINYMNQLRKWMAGEYSHPFVRALYMYLDKKCLISDLVRADVIKTDEVSGKFKEKQKISGIAQEDSFVRIIIFTNDSVVETWKDRSLQDSFISFNSSLMGEKQLCYASGEYVPSTYKHPSKIRNSGDKAKIMSTNDESGFTYRGRFADKEQAVSVGYEYSQKIHNALRWLREKQGKNIDSLTVIVWASAMQDIPDSSESFFDDSFFDDLSDEKQEDIPSTMPMYMDMLNKRIFGVREKLEPNTKVMIMGLDAATTGRINISMYSELESSRYLANIEKWHSETAWLRFYGKSKKKMINSFSVYDIIRYAFGTEQGAFVDCDKKLMRDNILRLLNCITNGAKLPSDIVYALYQKASNPLAYDNNYNHRSVLETACGMIRKNIIDRKGDVSMAYDPSITDRSYLYGCLLAIADKAESEAYDEQERNVRVTNARRYWNAFSQRPYMTWGVIEERLRPYMDKLGKSQVKYSKWINEIVSKMDEKIFMNNSRLEPLYLLGYHHFTEYMYNGNVNKEEK</sequence>
<comment type="caution">
    <text evidence="1">The sequence shown here is derived from an EMBL/GenBank/DDBJ whole genome shotgun (WGS) entry which is preliminary data.</text>
</comment>
<name>A0A315XXD3_RUMFL</name>
<evidence type="ECO:0000313" key="2">
    <source>
        <dbReference type="Proteomes" id="UP000245720"/>
    </source>
</evidence>
<dbReference type="AlphaFoldDB" id="A0A315XXD3"/>
<dbReference type="RefSeq" id="WP_109726611.1">
    <property type="nucleotide sequence ID" value="NZ_QGDI01000007.1"/>
</dbReference>
<dbReference type="OrthoDB" id="5389988at2"/>
<reference evidence="1 2" key="1">
    <citation type="submission" date="2018-05" db="EMBL/GenBank/DDBJ databases">
        <title>The Hungate 1000. A catalogue of reference genomes from the rumen microbiome.</title>
        <authorList>
            <person name="Kelly W."/>
        </authorList>
    </citation>
    <scope>NUCLEOTIDE SEQUENCE [LARGE SCALE GENOMIC DNA]</scope>
    <source>
        <strain evidence="1 2">SAb67</strain>
    </source>
</reference>
<evidence type="ECO:0000313" key="1">
    <source>
        <dbReference type="EMBL" id="PWJ12151.1"/>
    </source>
</evidence>
<organism evidence="1 2">
    <name type="scientific">Ruminococcus flavefaciens</name>
    <dbReference type="NCBI Taxonomy" id="1265"/>
    <lineage>
        <taxon>Bacteria</taxon>
        <taxon>Bacillati</taxon>
        <taxon>Bacillota</taxon>
        <taxon>Clostridia</taxon>
        <taxon>Eubacteriales</taxon>
        <taxon>Oscillospiraceae</taxon>
        <taxon>Ruminococcus</taxon>
    </lineage>
</organism>
<gene>
    <name evidence="1" type="ORF">IE37_01841</name>
</gene>
<dbReference type="EMBL" id="QGDI01000007">
    <property type="protein sequence ID" value="PWJ12151.1"/>
    <property type="molecule type" value="Genomic_DNA"/>
</dbReference>
<dbReference type="NCBIfam" id="TIGR01863">
    <property type="entry name" value="cas_Csd1"/>
    <property type="match status" value="1"/>
</dbReference>
<dbReference type="Pfam" id="PF09709">
    <property type="entry name" value="Cas_Csd1"/>
    <property type="match status" value="1"/>
</dbReference>
<dbReference type="InterPro" id="IPR010144">
    <property type="entry name" value="CRISPR-assoc_prot_Csd1-typ"/>
</dbReference>
<proteinExistence type="predicted"/>
<protein>
    <submittedName>
        <fullName evidence="1">CRISPR-associated protein Csd1</fullName>
    </submittedName>
</protein>
<dbReference type="Proteomes" id="UP000245720">
    <property type="component" value="Unassembled WGS sequence"/>
</dbReference>